<dbReference type="SUPFAM" id="SSF56801">
    <property type="entry name" value="Acetyl-CoA synthetase-like"/>
    <property type="match status" value="1"/>
</dbReference>
<evidence type="ECO:0000256" key="2">
    <source>
        <dbReference type="ARBA" id="ARBA00022598"/>
    </source>
</evidence>
<dbReference type="PANTHER" id="PTHR43201">
    <property type="entry name" value="ACYL-COA SYNTHETASE"/>
    <property type="match status" value="1"/>
</dbReference>
<dbReference type="Pfam" id="PF00501">
    <property type="entry name" value="AMP-binding"/>
    <property type="match status" value="1"/>
</dbReference>
<feature type="domain" description="AMP-dependent synthetase/ligase" evidence="3">
    <location>
        <begin position="78"/>
        <end position="308"/>
    </location>
</feature>
<dbReference type="GO" id="GO:0031956">
    <property type="term" value="F:medium-chain fatty acid-CoA ligase activity"/>
    <property type="evidence" value="ECO:0007669"/>
    <property type="project" value="TreeGrafter"/>
</dbReference>
<sequence length="447" mass="48156">MVRVMEHELHAIPAGLLLMPAAWTISNVCRYLAALRQGRPIALLDPQIESDTLVELMARFEPAALWQPGLERPAPAGYRNAGSGWLRQTQAAPVHPDLTLLLTTSGSTGAARMVRLSRVAVLANADAIVQALHITSADIAPTSLPFHLGYGLSVLNSHLAAGATLVVTAHPVIGPDFWAAVDTYRATSFAAVSHTYELLTRLRWTPLAHPSLRTLTQSGSRMRAELITRLARDIGLAGGRLHLMYGQTEATARMAVLPAQRVFEKPGSVGLAVPGGRLSVRLDSGDETCQHDVYGEVIYRGPSVMMGYADSAADLARGDDQRGELHTGDIGHFDQDGYLYLEGRLKRMAKLFGLRINLDAVERLASEAGAQGSSAAVSLNDEAIVLWCEGGAEAGQLDSIARRVAQQLHINHRGVLARSIDKLPLLRNGKIDYRSLSRAAADTEASR</sequence>
<dbReference type="PANTHER" id="PTHR43201:SF5">
    <property type="entry name" value="MEDIUM-CHAIN ACYL-COA LIGASE ACSF2, MITOCHONDRIAL"/>
    <property type="match status" value="1"/>
</dbReference>
<dbReference type="PROSITE" id="PS00455">
    <property type="entry name" value="AMP_BINDING"/>
    <property type="match status" value="1"/>
</dbReference>
<keyword evidence="2 4" id="KW-0436">Ligase</keyword>
<dbReference type="Gene3D" id="3.40.50.12780">
    <property type="entry name" value="N-terminal domain of ligase-like"/>
    <property type="match status" value="1"/>
</dbReference>
<evidence type="ECO:0000313" key="5">
    <source>
        <dbReference type="Proteomes" id="UP000199706"/>
    </source>
</evidence>
<dbReference type="InterPro" id="IPR020845">
    <property type="entry name" value="AMP-binding_CS"/>
</dbReference>
<dbReference type="InterPro" id="IPR042099">
    <property type="entry name" value="ANL_N_sf"/>
</dbReference>
<evidence type="ECO:0000256" key="1">
    <source>
        <dbReference type="ARBA" id="ARBA00006432"/>
    </source>
</evidence>
<dbReference type="RefSeq" id="WP_090695653.1">
    <property type="nucleotide sequence ID" value="NZ_FNCJ01000032.1"/>
</dbReference>
<proteinExistence type="inferred from homology"/>
<gene>
    <name evidence="4" type="ORF">SAMN05216466_13255</name>
</gene>
<reference evidence="4 5" key="1">
    <citation type="submission" date="2016-10" db="EMBL/GenBank/DDBJ databases">
        <authorList>
            <person name="de Groot N.N."/>
        </authorList>
    </citation>
    <scope>NUCLEOTIDE SEQUENCE [LARGE SCALE GENOMIC DNA]</scope>
    <source>
        <strain evidence="4 5">LMG 2247</strain>
    </source>
</reference>
<comment type="similarity">
    <text evidence="1">Belongs to the ATP-dependent AMP-binding enzyme family.</text>
</comment>
<protein>
    <submittedName>
        <fullName evidence="4">Acyl-CoA synthetase (AMP-forming)/AMP-acid ligase II</fullName>
    </submittedName>
</protein>
<dbReference type="OrthoDB" id="9803968at2"/>
<evidence type="ECO:0000259" key="3">
    <source>
        <dbReference type="Pfam" id="PF00501"/>
    </source>
</evidence>
<accession>A0A1G8N199</accession>
<dbReference type="AlphaFoldDB" id="A0A1G8N199"/>
<dbReference type="InterPro" id="IPR000873">
    <property type="entry name" value="AMP-dep_synth/lig_dom"/>
</dbReference>
<dbReference type="EMBL" id="FNCJ01000032">
    <property type="protein sequence ID" value="SDI73895.1"/>
    <property type="molecule type" value="Genomic_DNA"/>
</dbReference>
<organism evidence="4 5">
    <name type="scientific">Paraburkholderia phenazinium</name>
    <dbReference type="NCBI Taxonomy" id="60549"/>
    <lineage>
        <taxon>Bacteria</taxon>
        <taxon>Pseudomonadati</taxon>
        <taxon>Pseudomonadota</taxon>
        <taxon>Betaproteobacteria</taxon>
        <taxon>Burkholderiales</taxon>
        <taxon>Burkholderiaceae</taxon>
        <taxon>Paraburkholderia</taxon>
    </lineage>
</organism>
<dbReference type="Proteomes" id="UP000199706">
    <property type="component" value="Unassembled WGS sequence"/>
</dbReference>
<name>A0A1G8N199_9BURK</name>
<dbReference type="GO" id="GO:0006631">
    <property type="term" value="P:fatty acid metabolic process"/>
    <property type="evidence" value="ECO:0007669"/>
    <property type="project" value="TreeGrafter"/>
</dbReference>
<evidence type="ECO:0000313" key="4">
    <source>
        <dbReference type="EMBL" id="SDI73895.1"/>
    </source>
</evidence>